<dbReference type="Pfam" id="PF00698">
    <property type="entry name" value="Acyl_transf_1"/>
    <property type="match status" value="1"/>
</dbReference>
<dbReference type="InterPro" id="IPR029063">
    <property type="entry name" value="SAM-dependent_MTases_sf"/>
</dbReference>
<dbReference type="SUPFAM" id="SSF47336">
    <property type="entry name" value="ACP-like"/>
    <property type="match status" value="1"/>
</dbReference>
<dbReference type="Gene3D" id="3.40.366.10">
    <property type="entry name" value="Malonyl-Coenzyme A Acyl Carrier Protein, domain 2"/>
    <property type="match status" value="1"/>
</dbReference>
<sequence length="2207" mass="232348">MSSFLERIRGLSQKQLAVLALRMNTELEQAAARRMAPVAVVGIGCRFPGGVTGPDAYWRFLMEGREAIGEVPGERWDRDAWFDPDTGAPGKISVNLGGFLDDVAGFDAEHFGISPREAATMDPQQRLLLETAWETLEHGGIDPSSLSGSATGVFVGVCNGDHFQRVLKRGAEQIDAYVASGNAPSVAAGRISYVLGLAGPALSVDTACSSSLVAMHQAILSLRTETCDLALAGGVNVICEPDTMVSLSKAGMLAPDGRCKAFDAAADGFARGEGCGLVALKRLDDALRDNDEIHAVIRGSALNHDGRSAGLTVPSRHAQEKLIAAALADAGIAPEDVGYVEAHGTGTKLGDPIEIRALAAALTRGRPSDRPLVVGSAKTNFGHLESAAGIAGTIKTVLALKHGHIPRHLHFHSGNPEVDWDRTGIEIAATARDWPDWATRRIAGVSSFGFSGTNAHLVLEAPPAMKPQVTPERARCLPVSARTETALREQAGRLASALQGKTVDLAAVAATLATGRAALPERLAVVAESTENAAEVLRAVAEGRADDRAQRGQVEPGEANGVVFLCTGQGVQYPGMARSLFDSEKVFRDIIERCDAALGPQDGGLRLIDVMHGTAGAPDLLHRTEWTQPALYAVECGLAALWRSWGVEPAAVIGHSAGELAAASIAGVFALEDGLTLAARRGQLLSQLPEGGAMAALFMGREEAERAIAPYADKVSIAAVNAHDSVVISGAAGGIDATLGDLARAGLQGHRLHISFAAHSPMVDCALDDMARAAADIPAQSPTVPVAWNLTGGAALPGGAPDAEYWCRHLREPVRFADGMSRLRAEGHRMFLEIGPHPVLAALAARDTDALAAAERPVYLGSLRRDHDDWTELSRAQAGLFVNGVPVDRAATSGTPRLRPVELPTYPFEHRRFWIDPPGKRQAPIATAPAGRPIPGARLDMPDPVFEADLSTTALPWLAEHEVMGSAFVAGPVYLALAVGAAEDALARSSWAVTEFEIAAPLRSGPAPVRVQTRLTPQPDGSAEFAIHSRSCEGGNQEWMRHATGRLVPGTDAEKQPRKDMAAEARRLSADDSVGAHLDRLAELGIQLSGRFRCLKHLHRTDGEVLACIGRAETAGIDAPFCDPGLLDGVFQAAGAALPLNQAEAGRLFFLTGVDRIALHAPLAGPFWCHARLRPGFDGTTHHADVTIHDAAGGEIGSLTGVRLTATAQDAVGPAAGPTAGPAQYGLDWQPAPPVLPAARHLRAPETVAGALGDSFGEFASRHGLELYDRLLPALDRLSVAYILAALKTLGIDDLPRDRYGLTALAERLMIVPGQRMLFARLIDILDEAGQVQRRDGQIDLDSPLPDGDAVALHAKALVEFGETPELAILGRCGNALAGVLNGSADPLDCLFPGGSLAEARALYVDAPFARTYNATLGTMLQDLTRDLPAGERLRILEIGAGTGATTDAALTTLGDRIGAYHFTDVSQHFLDAAAGRLGAREGFTTGLLDIERDPAVQDVPHGQHDVVIAANVLHATRDLAESLSHAASLLAPGGMMILLEGVRPEPWVDLTFGMTPGWWRFSDRDLRADYPLISPQQWGELLDRTGLVAATSVGGSDDLGRGSAQQMLIAARKPLADPRRVAIIGTGGALDSALGSVLAAEGARVVALDEAPEDVIDLSVLSLAELDDTADDLADRIEETAVIAPLARLQSMALDAAGGRLWIATAGLHGVGADAPVRGARWQSPVAGLGRVAALETPEAWGGLVDLDPAETPKAQAAAITRSVLSDDPEDQCTWRGGIRHVPRLVRKPAPKAVPIRLDPKGTYLITGGFGGIGVELARSLAEHGAGRIALIGRNPDEDAPVMAALREAGAEPMAVRADVSDPGALAEALDRLTRDGSPIRGAFHAAAHLDAAPLGELDPDRVRAMLRPKIAGTLALERLLAQHGAEFLVLFSSTTSMLGAQGFAHYAAANAFLDASAAAPDRGLRVLPIGWGTWEIMRLASEEAQRTYGAQGLRPMPVEAALDTLFDLVGGADGHRLVADIDWRRLVELHETRRPRPMLSLLVQEDAASSTAAPAHAAAKPEEDQSAVLLARIAAAPAAARLGILETVVAAEAAAAMGRSGANDVARNRGLFDMGMDSLMSVELRHRLERATGLTLPATLTFNYPTVNALALFIDGHLQSQPRPSATAQDSPPASTARPPDSDADDQEDDDDLIARLRARLEELQ</sequence>
<keyword evidence="3 11" id="KW-0808">Transferase</keyword>
<evidence type="ECO:0000259" key="8">
    <source>
        <dbReference type="PROSITE" id="PS50075"/>
    </source>
</evidence>
<name>A0A222E7I4_9RHOB</name>
<dbReference type="Pfam" id="PF00550">
    <property type="entry name" value="PP-binding"/>
    <property type="match status" value="1"/>
</dbReference>
<dbReference type="InterPro" id="IPR042104">
    <property type="entry name" value="PKS_dehydratase_sf"/>
</dbReference>
<dbReference type="PROSITE" id="PS52004">
    <property type="entry name" value="KS3_2"/>
    <property type="match status" value="1"/>
</dbReference>
<accession>A0A222E7I4</accession>
<keyword evidence="11" id="KW-0012">Acyltransferase</keyword>
<evidence type="ECO:0000256" key="2">
    <source>
        <dbReference type="ARBA" id="ARBA00022553"/>
    </source>
</evidence>
<dbReference type="PROSITE" id="PS50075">
    <property type="entry name" value="CARRIER"/>
    <property type="match status" value="1"/>
</dbReference>
<dbReference type="InterPro" id="IPR018201">
    <property type="entry name" value="Ketoacyl_synth_AS"/>
</dbReference>
<dbReference type="Proteomes" id="UP000203589">
    <property type="component" value="Chromosome"/>
</dbReference>
<dbReference type="GO" id="GO:0004312">
    <property type="term" value="F:fatty acid synthase activity"/>
    <property type="evidence" value="ECO:0007669"/>
    <property type="project" value="TreeGrafter"/>
</dbReference>
<keyword evidence="12" id="KW-1185">Reference proteome</keyword>
<dbReference type="InterPro" id="IPR050091">
    <property type="entry name" value="PKS_NRPS_Biosynth_Enz"/>
</dbReference>
<dbReference type="SMART" id="SM00825">
    <property type="entry name" value="PKS_KS"/>
    <property type="match status" value="1"/>
</dbReference>
<dbReference type="InterPro" id="IPR016039">
    <property type="entry name" value="Thiolase-like"/>
</dbReference>
<dbReference type="InterPro" id="IPR020841">
    <property type="entry name" value="PKS_Beta-ketoAc_synthase_dom"/>
</dbReference>
<dbReference type="InterPro" id="IPR013968">
    <property type="entry name" value="PKS_KR"/>
</dbReference>
<feature type="region of interest" description="C-terminal hotdog fold" evidence="6">
    <location>
        <begin position="1069"/>
        <end position="1213"/>
    </location>
</feature>
<reference evidence="11 12" key="1">
    <citation type="submission" date="2017-07" db="EMBL/GenBank/DDBJ databases">
        <title>Genome Sequence of Antarctobacter heliothermus Strain SMS3 Isolated from a culture of the Diatom Skeletonema marinoi.</title>
        <authorList>
            <person name="Topel M."/>
            <person name="Pinder M.I.M."/>
            <person name="Johansson O.N."/>
            <person name="Kourtchenko O."/>
            <person name="Godhe A."/>
            <person name="Clarke A.K."/>
        </authorList>
    </citation>
    <scope>NUCLEOTIDE SEQUENCE [LARGE SCALE GENOMIC DNA]</scope>
    <source>
        <strain evidence="11 12">SMS3</strain>
    </source>
</reference>
<dbReference type="SMART" id="SM00822">
    <property type="entry name" value="PKS_KR"/>
    <property type="match status" value="1"/>
</dbReference>
<evidence type="ECO:0000256" key="7">
    <source>
        <dbReference type="SAM" id="MobiDB-lite"/>
    </source>
</evidence>
<dbReference type="SUPFAM" id="SSF53335">
    <property type="entry name" value="S-adenosyl-L-methionine-dependent methyltransferases"/>
    <property type="match status" value="1"/>
</dbReference>
<dbReference type="Pfam" id="PF08659">
    <property type="entry name" value="KR"/>
    <property type="match status" value="1"/>
</dbReference>
<dbReference type="InterPro" id="IPR006162">
    <property type="entry name" value="Ppantetheine_attach_site"/>
</dbReference>
<evidence type="ECO:0000259" key="9">
    <source>
        <dbReference type="PROSITE" id="PS52004"/>
    </source>
</evidence>
<dbReference type="GO" id="GO:0006633">
    <property type="term" value="P:fatty acid biosynthetic process"/>
    <property type="evidence" value="ECO:0007669"/>
    <property type="project" value="InterPro"/>
</dbReference>
<organism evidence="11 12">
    <name type="scientific">Antarctobacter heliothermus</name>
    <dbReference type="NCBI Taxonomy" id="74033"/>
    <lineage>
        <taxon>Bacteria</taxon>
        <taxon>Pseudomonadati</taxon>
        <taxon>Pseudomonadota</taxon>
        <taxon>Alphaproteobacteria</taxon>
        <taxon>Rhodobacterales</taxon>
        <taxon>Roseobacteraceae</taxon>
        <taxon>Antarctobacter</taxon>
    </lineage>
</organism>
<feature type="domain" description="Carrier" evidence="8">
    <location>
        <begin position="2085"/>
        <end position="2160"/>
    </location>
</feature>
<dbReference type="InterPro" id="IPR016036">
    <property type="entry name" value="Malonyl_transacylase_ACP-bd"/>
</dbReference>
<dbReference type="SMART" id="SM00826">
    <property type="entry name" value="PKS_DH"/>
    <property type="match status" value="1"/>
</dbReference>
<feature type="compositionally biased region" description="Acidic residues" evidence="7">
    <location>
        <begin position="2184"/>
        <end position="2194"/>
    </location>
</feature>
<dbReference type="Pfam" id="PF16197">
    <property type="entry name" value="KAsynt_C_assoc"/>
    <property type="match status" value="1"/>
</dbReference>
<dbReference type="KEGG" id="aht:ANTHELSMS3_03440"/>
<evidence type="ECO:0000313" key="12">
    <source>
        <dbReference type="Proteomes" id="UP000203589"/>
    </source>
</evidence>
<dbReference type="InterPro" id="IPR020806">
    <property type="entry name" value="PKS_PP-bd"/>
</dbReference>
<dbReference type="FunFam" id="3.40.47.10:FF:000019">
    <property type="entry name" value="Polyketide synthase type I"/>
    <property type="match status" value="1"/>
</dbReference>
<dbReference type="InterPro" id="IPR009081">
    <property type="entry name" value="PP-bd_ACP"/>
</dbReference>
<dbReference type="OrthoDB" id="9778690at2"/>
<evidence type="ECO:0000259" key="10">
    <source>
        <dbReference type="PROSITE" id="PS52019"/>
    </source>
</evidence>
<feature type="domain" description="PKS/mFAS DH" evidence="10">
    <location>
        <begin position="927"/>
        <end position="1213"/>
    </location>
</feature>
<dbReference type="SMART" id="SM01294">
    <property type="entry name" value="PKS_PP_betabranch"/>
    <property type="match status" value="1"/>
</dbReference>
<dbReference type="InterPro" id="IPR036291">
    <property type="entry name" value="NAD(P)-bd_dom_sf"/>
</dbReference>
<keyword evidence="1" id="KW-0596">Phosphopantetheine</keyword>
<dbReference type="PANTHER" id="PTHR43775">
    <property type="entry name" value="FATTY ACID SYNTHASE"/>
    <property type="match status" value="1"/>
</dbReference>
<dbReference type="SUPFAM" id="SSF53901">
    <property type="entry name" value="Thiolase-like"/>
    <property type="match status" value="1"/>
</dbReference>
<dbReference type="InterPro" id="IPR049551">
    <property type="entry name" value="PKS_DH_C"/>
</dbReference>
<dbReference type="Pfam" id="PF08242">
    <property type="entry name" value="Methyltransf_12"/>
    <property type="match status" value="1"/>
</dbReference>
<dbReference type="SMART" id="SM00827">
    <property type="entry name" value="PKS_AT"/>
    <property type="match status" value="1"/>
</dbReference>
<dbReference type="EC" id="2.3.1.41" evidence="11"/>
<dbReference type="Gene3D" id="3.40.50.150">
    <property type="entry name" value="Vaccinia Virus protein VP39"/>
    <property type="match status" value="1"/>
</dbReference>
<dbReference type="SMART" id="SM00823">
    <property type="entry name" value="PKS_PP"/>
    <property type="match status" value="1"/>
</dbReference>
<feature type="active site" description="Proton acceptor; for dehydratase activity" evidence="6">
    <location>
        <position position="961"/>
    </location>
</feature>
<dbReference type="Pfam" id="PF14765">
    <property type="entry name" value="PS-DH"/>
    <property type="match status" value="1"/>
</dbReference>
<keyword evidence="2" id="KW-0597">Phosphoprotein</keyword>
<protein>
    <submittedName>
        <fullName evidence="11">Phenolphthiocerol synthesis polyketide synthase type I Pks15/1</fullName>
        <ecNumber evidence="11">2.3.1.41</ecNumber>
    </submittedName>
</protein>
<dbReference type="Gene3D" id="3.10.129.110">
    <property type="entry name" value="Polyketide synthase dehydratase"/>
    <property type="match status" value="1"/>
</dbReference>
<dbReference type="CDD" id="cd08955">
    <property type="entry name" value="KR_2_FAS_SDR_x"/>
    <property type="match status" value="1"/>
</dbReference>
<dbReference type="InterPro" id="IPR020807">
    <property type="entry name" value="PKS_DH"/>
</dbReference>
<dbReference type="InterPro" id="IPR049900">
    <property type="entry name" value="PKS_mFAS_DH"/>
</dbReference>
<dbReference type="EMBL" id="CP022540">
    <property type="protein sequence ID" value="ASP22070.1"/>
    <property type="molecule type" value="Genomic_DNA"/>
</dbReference>
<dbReference type="InterPro" id="IPR057326">
    <property type="entry name" value="KR_dom"/>
</dbReference>
<dbReference type="InterPro" id="IPR014031">
    <property type="entry name" value="Ketoacyl_synth_C"/>
</dbReference>
<dbReference type="GO" id="GO:0031177">
    <property type="term" value="F:phosphopantetheine binding"/>
    <property type="evidence" value="ECO:0007669"/>
    <property type="project" value="InterPro"/>
</dbReference>
<evidence type="ECO:0000256" key="6">
    <source>
        <dbReference type="PROSITE-ProRule" id="PRU01363"/>
    </source>
</evidence>
<dbReference type="Pfam" id="PF00109">
    <property type="entry name" value="ketoacyl-synt"/>
    <property type="match status" value="1"/>
</dbReference>
<dbReference type="PANTHER" id="PTHR43775:SF37">
    <property type="entry name" value="SI:DKEY-61P9.11"/>
    <property type="match status" value="1"/>
</dbReference>
<dbReference type="InterPro" id="IPR013217">
    <property type="entry name" value="Methyltransf_12"/>
</dbReference>
<dbReference type="PROSITE" id="PS00012">
    <property type="entry name" value="PHOSPHOPANTETHEINE"/>
    <property type="match status" value="1"/>
</dbReference>
<dbReference type="SUPFAM" id="SSF55048">
    <property type="entry name" value="Probable ACP-binding domain of malonyl-CoA ACP transacylase"/>
    <property type="match status" value="1"/>
</dbReference>
<dbReference type="CDD" id="cd00833">
    <property type="entry name" value="PKS"/>
    <property type="match status" value="1"/>
</dbReference>
<dbReference type="SUPFAM" id="SSF51735">
    <property type="entry name" value="NAD(P)-binding Rossmann-fold domains"/>
    <property type="match status" value="2"/>
</dbReference>
<evidence type="ECO:0000256" key="5">
    <source>
        <dbReference type="ARBA" id="ARBA00054155"/>
    </source>
</evidence>
<gene>
    <name evidence="11" type="ORF">ANTHELSMS3_03440</name>
</gene>
<feature type="region of interest" description="Disordered" evidence="7">
    <location>
        <begin position="2162"/>
        <end position="2194"/>
    </location>
</feature>
<dbReference type="Gene3D" id="3.30.70.3290">
    <property type="match status" value="1"/>
</dbReference>
<dbReference type="CDD" id="cd02440">
    <property type="entry name" value="AdoMet_MTases"/>
    <property type="match status" value="1"/>
</dbReference>
<dbReference type="Gene3D" id="3.40.47.10">
    <property type="match status" value="1"/>
</dbReference>
<dbReference type="InterPro" id="IPR014043">
    <property type="entry name" value="Acyl_transferase_dom"/>
</dbReference>
<dbReference type="InterPro" id="IPR016035">
    <property type="entry name" value="Acyl_Trfase/lysoPLipase"/>
</dbReference>
<feature type="compositionally biased region" description="Polar residues" evidence="7">
    <location>
        <begin position="2162"/>
        <end position="2176"/>
    </location>
</feature>
<evidence type="ECO:0000256" key="3">
    <source>
        <dbReference type="ARBA" id="ARBA00022679"/>
    </source>
</evidence>
<dbReference type="InterPro" id="IPR032821">
    <property type="entry name" value="PKS_assoc"/>
</dbReference>
<dbReference type="InterPro" id="IPR014030">
    <property type="entry name" value="Ketoacyl_synth_N"/>
</dbReference>
<dbReference type="Pfam" id="PF02801">
    <property type="entry name" value="Ketoacyl-synt_C"/>
    <property type="match status" value="1"/>
</dbReference>
<evidence type="ECO:0000256" key="4">
    <source>
        <dbReference type="ARBA" id="ARBA00023268"/>
    </source>
</evidence>
<dbReference type="InterPro" id="IPR049552">
    <property type="entry name" value="PKS_DH_N"/>
</dbReference>
<dbReference type="InterPro" id="IPR036736">
    <property type="entry name" value="ACP-like_sf"/>
</dbReference>
<dbReference type="GO" id="GO:0004315">
    <property type="term" value="F:3-oxoacyl-[acyl-carrier-protein] synthase activity"/>
    <property type="evidence" value="ECO:0007669"/>
    <property type="project" value="UniProtKB-EC"/>
</dbReference>
<evidence type="ECO:0000256" key="1">
    <source>
        <dbReference type="ARBA" id="ARBA00022450"/>
    </source>
</evidence>
<feature type="region of interest" description="N-terminal hotdog fold" evidence="6">
    <location>
        <begin position="927"/>
        <end position="1054"/>
    </location>
</feature>
<comment type="function">
    <text evidence="5">Involved in production of the polyketide antibiotic thailandamide.</text>
</comment>
<dbReference type="Pfam" id="PF21089">
    <property type="entry name" value="PKS_DH_N"/>
    <property type="match status" value="1"/>
</dbReference>
<dbReference type="SUPFAM" id="SSF52151">
    <property type="entry name" value="FabD/lysophospholipase-like"/>
    <property type="match status" value="1"/>
</dbReference>
<keyword evidence="4" id="KW-0511">Multifunctional enzyme</keyword>
<dbReference type="Gene3D" id="1.10.1200.10">
    <property type="entry name" value="ACP-like"/>
    <property type="match status" value="1"/>
</dbReference>
<proteinExistence type="predicted"/>
<evidence type="ECO:0000313" key="11">
    <source>
        <dbReference type="EMBL" id="ASP22070.1"/>
    </source>
</evidence>
<feature type="domain" description="Ketosynthase family 3 (KS3)" evidence="9">
    <location>
        <begin position="35"/>
        <end position="461"/>
    </location>
</feature>
<feature type="active site" description="Proton donor; for dehydratase activity" evidence="6">
    <location>
        <position position="1128"/>
    </location>
</feature>
<dbReference type="InterPro" id="IPR001227">
    <property type="entry name" value="Ac_transferase_dom_sf"/>
</dbReference>
<dbReference type="Gene3D" id="3.40.50.720">
    <property type="entry name" value="NAD(P)-binding Rossmann-like Domain"/>
    <property type="match status" value="1"/>
</dbReference>
<dbReference type="RefSeq" id="WP_094035903.1">
    <property type="nucleotide sequence ID" value="NZ_CP022540.1"/>
</dbReference>
<dbReference type="PROSITE" id="PS00606">
    <property type="entry name" value="KS3_1"/>
    <property type="match status" value="1"/>
</dbReference>
<dbReference type="PROSITE" id="PS52019">
    <property type="entry name" value="PKS_MFAS_DH"/>
    <property type="match status" value="1"/>
</dbReference>